<reference evidence="7 8" key="1">
    <citation type="journal article" date="2018" name="Genome Announc.">
        <title>Ignatzschineria cameli sp. nov., isolated from necrotic foot tissue of dromedaries (Camelus dromedarius) and associated maggots (Wohlfahrtia species) in Dubai.</title>
        <authorList>
            <person name="Tsang C.C."/>
            <person name="Tang J.Y."/>
            <person name="Fong J.Y."/>
            <person name="Kinne J."/>
            <person name="Lee H.H."/>
            <person name="Joseph M."/>
            <person name="Jose S."/>
            <person name="Schuster R.K."/>
            <person name="Tang Y."/>
            <person name="Sivakumar S."/>
            <person name="Chen J.H."/>
            <person name="Teng J.L."/>
            <person name="Lau S.K."/>
            <person name="Wernery U."/>
            <person name="Woo P.C."/>
        </authorList>
    </citation>
    <scope>NUCLEOTIDE SEQUENCE [LARGE SCALE GENOMIC DNA]</scope>
    <source>
        <strain evidence="7 8">KCTC 22643</strain>
    </source>
</reference>
<dbReference type="GO" id="GO:0005886">
    <property type="term" value="C:plasma membrane"/>
    <property type="evidence" value="ECO:0007669"/>
    <property type="project" value="UniProtKB-SubCell"/>
</dbReference>
<evidence type="ECO:0000313" key="7">
    <source>
        <dbReference type="EMBL" id="PWD85152.1"/>
    </source>
</evidence>
<feature type="transmembrane region" description="Helical" evidence="6">
    <location>
        <begin position="36"/>
        <end position="61"/>
    </location>
</feature>
<evidence type="ECO:0000256" key="3">
    <source>
        <dbReference type="ARBA" id="ARBA00022692"/>
    </source>
</evidence>
<dbReference type="Pfam" id="PF01810">
    <property type="entry name" value="LysE"/>
    <property type="match status" value="1"/>
</dbReference>
<gene>
    <name evidence="7" type="ORF">DC082_05705</name>
</gene>
<feature type="transmembrane region" description="Helical" evidence="6">
    <location>
        <begin position="129"/>
        <end position="150"/>
    </location>
</feature>
<accession>A0A2U2APL7</accession>
<dbReference type="GO" id="GO:0015171">
    <property type="term" value="F:amino acid transmembrane transporter activity"/>
    <property type="evidence" value="ECO:0007669"/>
    <property type="project" value="TreeGrafter"/>
</dbReference>
<dbReference type="Proteomes" id="UP000244948">
    <property type="component" value="Unassembled WGS sequence"/>
</dbReference>
<keyword evidence="2" id="KW-1003">Cell membrane</keyword>
<feature type="transmembrane region" description="Helical" evidence="6">
    <location>
        <begin position="6"/>
        <end position="24"/>
    </location>
</feature>
<feature type="transmembrane region" description="Helical" evidence="6">
    <location>
        <begin position="67"/>
        <end position="88"/>
    </location>
</feature>
<evidence type="ECO:0000256" key="4">
    <source>
        <dbReference type="ARBA" id="ARBA00022989"/>
    </source>
</evidence>
<proteinExistence type="predicted"/>
<evidence type="ECO:0000256" key="2">
    <source>
        <dbReference type="ARBA" id="ARBA00022475"/>
    </source>
</evidence>
<dbReference type="PANTHER" id="PTHR30086">
    <property type="entry name" value="ARGININE EXPORTER PROTEIN ARGO"/>
    <property type="match status" value="1"/>
</dbReference>
<dbReference type="InterPro" id="IPR001123">
    <property type="entry name" value="LeuE-type"/>
</dbReference>
<comment type="caution">
    <text evidence="7">The sequence shown here is derived from an EMBL/GenBank/DDBJ whole genome shotgun (WGS) entry which is preliminary data.</text>
</comment>
<protein>
    <submittedName>
        <fullName evidence="7">Threonine export protein RhtC</fullName>
    </submittedName>
</protein>
<evidence type="ECO:0000256" key="6">
    <source>
        <dbReference type="SAM" id="Phobius"/>
    </source>
</evidence>
<feature type="transmembrane region" description="Helical" evidence="6">
    <location>
        <begin position="195"/>
        <end position="214"/>
    </location>
</feature>
<feature type="transmembrane region" description="Helical" evidence="6">
    <location>
        <begin position="162"/>
        <end position="183"/>
    </location>
</feature>
<name>A0A2U2APL7_9GAMM</name>
<dbReference type="AlphaFoldDB" id="A0A2U2APL7"/>
<evidence type="ECO:0000313" key="8">
    <source>
        <dbReference type="Proteomes" id="UP000244948"/>
    </source>
</evidence>
<keyword evidence="4 6" id="KW-1133">Transmembrane helix</keyword>
<evidence type="ECO:0000256" key="1">
    <source>
        <dbReference type="ARBA" id="ARBA00004651"/>
    </source>
</evidence>
<dbReference type="PANTHER" id="PTHR30086:SF19">
    <property type="entry name" value="THREONINE EFFLUX PROTEIN"/>
    <property type="match status" value="1"/>
</dbReference>
<dbReference type="EMBL" id="QEWR01000002">
    <property type="protein sequence ID" value="PWD85152.1"/>
    <property type="molecule type" value="Genomic_DNA"/>
</dbReference>
<evidence type="ECO:0000256" key="5">
    <source>
        <dbReference type="ARBA" id="ARBA00023136"/>
    </source>
</evidence>
<keyword evidence="5 6" id="KW-0472">Membrane</keyword>
<keyword evidence="8" id="KW-1185">Reference proteome</keyword>
<keyword evidence="3 6" id="KW-0812">Transmembrane</keyword>
<sequence length="223" mass="24458">MLLITLAGIQLVALISPGPDFFLITQVAVSHSRREAFMAVFGVTIGVAVWALVALLGLHLLVEQFPWIQGLLYLAGGGYLSYLGLLLLKSGLRARHQQKQGLVDNATEKVMARVVEKERKGVQFLFKGLFTNLANPKALIYFGSVFVLFVGDNISNVMRVEIFALVVILTFLWFAIVAILFSLPKPKAIYQRLGAYIDAVAGALFLLFGLNLLYQGGMMLLLG</sequence>
<comment type="subcellular location">
    <subcellularLocation>
        <location evidence="1">Cell membrane</location>
        <topology evidence="1">Multi-pass membrane protein</topology>
    </subcellularLocation>
</comment>
<organism evidence="7 8">
    <name type="scientific">Ignatzschineria indica</name>
    <dbReference type="NCBI Taxonomy" id="472583"/>
    <lineage>
        <taxon>Bacteria</taxon>
        <taxon>Pseudomonadati</taxon>
        <taxon>Pseudomonadota</taxon>
        <taxon>Gammaproteobacteria</taxon>
        <taxon>Cardiobacteriales</taxon>
        <taxon>Ignatzschineriaceae</taxon>
        <taxon>Ignatzschineria</taxon>
    </lineage>
</organism>